<sequence length="377" mass="42356">MAAGNIIEVDESGEKFWIPKDRIPLICGETPHLSFISQTLIPILSAVMPKVEDCFKEDGPYGKFSLYTASCVLESKIFLMVSDDMPKTVFAVGLRSVNYDQYEGIHKVIDYISRSQQKKYLISDILPLTGMVEKLNSSALQVLDVGCGNGYHILELAQHFPRSTFIGLDLSTDALTFAERAKQELGLNNVSFVHMNAQKLADEWVGKFDWITMFDACHDQTRPDLSLKEIHRVLKPEGTFTMYEINGSGNVYTDKVEFGEDVVFGYAISVLACLPFGSQSEDSSHTEEAHSSAVSRPFPQKEIINASCFSEENQTIFKPRPTIIAISEQIMSRDALCLGTMWGRKRAMELLNRSGFHDVKQIPTPFLKNKILYVCHK</sequence>
<dbReference type="InterPro" id="IPR029063">
    <property type="entry name" value="SAM-dependent_MTases_sf"/>
</dbReference>
<dbReference type="WBParaSite" id="ALUE_0000786801-mRNA-1">
    <property type="protein sequence ID" value="ALUE_0000786801-mRNA-1"/>
    <property type="gene ID" value="ALUE_0000786801"/>
</dbReference>
<evidence type="ECO:0000313" key="2">
    <source>
        <dbReference type="Proteomes" id="UP000036681"/>
    </source>
</evidence>
<accession>A0A0M3HX68</accession>
<feature type="domain" description="Methyltransferase" evidence="1">
    <location>
        <begin position="137"/>
        <end position="246"/>
    </location>
</feature>
<organism evidence="2 3">
    <name type="scientific">Ascaris lumbricoides</name>
    <name type="common">Giant roundworm</name>
    <dbReference type="NCBI Taxonomy" id="6252"/>
    <lineage>
        <taxon>Eukaryota</taxon>
        <taxon>Metazoa</taxon>
        <taxon>Ecdysozoa</taxon>
        <taxon>Nematoda</taxon>
        <taxon>Chromadorea</taxon>
        <taxon>Rhabditida</taxon>
        <taxon>Spirurina</taxon>
        <taxon>Ascaridomorpha</taxon>
        <taxon>Ascaridoidea</taxon>
        <taxon>Ascarididae</taxon>
        <taxon>Ascaris</taxon>
    </lineage>
</organism>
<dbReference type="PANTHER" id="PTHR45581:SF3">
    <property type="entry name" value="METHYLTRANSFERASE DOMAIN-CONTAINING PROTEIN"/>
    <property type="match status" value="1"/>
</dbReference>
<dbReference type="AlphaFoldDB" id="A0A0M3HX68"/>
<dbReference type="Proteomes" id="UP000036681">
    <property type="component" value="Unplaced"/>
</dbReference>
<name>A0A0M3HX68_ASCLU</name>
<dbReference type="InterPro" id="IPR025714">
    <property type="entry name" value="Methyltranfer_dom"/>
</dbReference>
<reference evidence="3" key="1">
    <citation type="submission" date="2017-02" db="UniProtKB">
        <authorList>
            <consortium name="WormBaseParasite"/>
        </authorList>
    </citation>
    <scope>IDENTIFICATION</scope>
</reference>
<dbReference type="SUPFAM" id="SSF53335">
    <property type="entry name" value="S-adenosyl-L-methionine-dependent methyltransferases"/>
    <property type="match status" value="1"/>
</dbReference>
<proteinExistence type="predicted"/>
<dbReference type="PANTHER" id="PTHR45581">
    <property type="entry name" value="PROTEIN CBG10435"/>
    <property type="match status" value="1"/>
</dbReference>
<dbReference type="Pfam" id="PF13847">
    <property type="entry name" value="Methyltransf_31"/>
    <property type="match status" value="1"/>
</dbReference>
<keyword evidence="2" id="KW-1185">Reference proteome</keyword>
<dbReference type="Gene3D" id="3.40.50.150">
    <property type="entry name" value="Vaccinia Virus protein VP39"/>
    <property type="match status" value="1"/>
</dbReference>
<protein>
    <submittedName>
        <fullName evidence="3">Methyltranfer_dom domain-containing protein</fullName>
    </submittedName>
</protein>
<evidence type="ECO:0000259" key="1">
    <source>
        <dbReference type="Pfam" id="PF13847"/>
    </source>
</evidence>
<evidence type="ECO:0000313" key="3">
    <source>
        <dbReference type="WBParaSite" id="ALUE_0000786801-mRNA-1"/>
    </source>
</evidence>
<dbReference type="CDD" id="cd02440">
    <property type="entry name" value="AdoMet_MTases"/>
    <property type="match status" value="1"/>
</dbReference>